<evidence type="ECO:0000313" key="1">
    <source>
        <dbReference type="EMBL" id="CAJ0563357.1"/>
    </source>
</evidence>
<sequence>MGSSVAVDSAYDIQIREKSVTSHIRRREVTRYIRTQMEIFFRGRNTNAKPLCQDLLDWYKRETRKIPRNSYLRLDEPKINMKEFAIPTGERSDGMNPHRFFLVCRSLLPSRRFIRWKK</sequence>
<protein>
    <submittedName>
        <fullName evidence="1">Uncharacterized protein</fullName>
    </submittedName>
</protein>
<reference evidence="1" key="1">
    <citation type="submission" date="2023-06" db="EMBL/GenBank/DDBJ databases">
        <authorList>
            <person name="Delattre M."/>
        </authorList>
    </citation>
    <scope>NUCLEOTIDE SEQUENCE</scope>
    <source>
        <strain evidence="1">AF72</strain>
    </source>
</reference>
<organism evidence="1 2">
    <name type="scientific">Mesorhabditis spiculigera</name>
    <dbReference type="NCBI Taxonomy" id="96644"/>
    <lineage>
        <taxon>Eukaryota</taxon>
        <taxon>Metazoa</taxon>
        <taxon>Ecdysozoa</taxon>
        <taxon>Nematoda</taxon>
        <taxon>Chromadorea</taxon>
        <taxon>Rhabditida</taxon>
        <taxon>Rhabditina</taxon>
        <taxon>Rhabditomorpha</taxon>
        <taxon>Rhabditoidea</taxon>
        <taxon>Rhabditidae</taxon>
        <taxon>Mesorhabditinae</taxon>
        <taxon>Mesorhabditis</taxon>
    </lineage>
</organism>
<keyword evidence="2" id="KW-1185">Reference proteome</keyword>
<comment type="caution">
    <text evidence="1">The sequence shown here is derived from an EMBL/GenBank/DDBJ whole genome shotgun (WGS) entry which is preliminary data.</text>
</comment>
<dbReference type="Proteomes" id="UP001177023">
    <property type="component" value="Unassembled WGS sequence"/>
</dbReference>
<proteinExistence type="predicted"/>
<name>A0AA36FVA7_9BILA</name>
<feature type="non-terminal residue" evidence="1">
    <location>
        <position position="118"/>
    </location>
</feature>
<dbReference type="EMBL" id="CATQJA010000703">
    <property type="protein sequence ID" value="CAJ0563357.1"/>
    <property type="molecule type" value="Genomic_DNA"/>
</dbReference>
<dbReference type="AlphaFoldDB" id="A0AA36FVA7"/>
<evidence type="ECO:0000313" key="2">
    <source>
        <dbReference type="Proteomes" id="UP001177023"/>
    </source>
</evidence>
<gene>
    <name evidence="1" type="ORF">MSPICULIGERA_LOCUS2418</name>
</gene>
<accession>A0AA36FVA7</accession>